<reference evidence="3 4" key="1">
    <citation type="submission" date="2018-03" db="EMBL/GenBank/DDBJ databases">
        <title>Draft Genome Sequences of the Obligatory Marine Myxobacteria Enhygromyxa salina SWB005.</title>
        <authorList>
            <person name="Poehlein A."/>
            <person name="Moghaddam J.A."/>
            <person name="Harms H."/>
            <person name="Alanjari M."/>
            <person name="Koenig G.M."/>
            <person name="Daniel R."/>
            <person name="Schaeberle T.F."/>
        </authorList>
    </citation>
    <scope>NUCLEOTIDE SEQUENCE [LARGE SCALE GENOMIC DNA]</scope>
    <source>
        <strain evidence="3 4">SWB005</strain>
    </source>
</reference>
<feature type="compositionally biased region" description="Acidic residues" evidence="1">
    <location>
        <begin position="421"/>
        <end position="431"/>
    </location>
</feature>
<dbReference type="SUPFAM" id="SSF52540">
    <property type="entry name" value="P-loop containing nucleoside triphosphate hydrolases"/>
    <property type="match status" value="1"/>
</dbReference>
<evidence type="ECO:0000313" key="3">
    <source>
        <dbReference type="EMBL" id="PRQ02469.1"/>
    </source>
</evidence>
<dbReference type="OrthoDB" id="9806479at2"/>
<dbReference type="Pfam" id="PF07693">
    <property type="entry name" value="KAP_NTPase"/>
    <property type="match status" value="1"/>
</dbReference>
<comment type="caution">
    <text evidence="3">The sequence shown here is derived from an EMBL/GenBank/DDBJ whole genome shotgun (WGS) entry which is preliminary data.</text>
</comment>
<protein>
    <submittedName>
        <fullName evidence="3">KAP family P-loop domain protein</fullName>
    </submittedName>
</protein>
<keyword evidence="4" id="KW-1185">Reference proteome</keyword>
<dbReference type="PANTHER" id="PTHR22674:SF6">
    <property type="entry name" value="NTPASE KAP FAMILY P-LOOP DOMAIN-CONTAINING PROTEIN 1"/>
    <property type="match status" value="1"/>
</dbReference>
<proteinExistence type="predicted"/>
<evidence type="ECO:0000259" key="2">
    <source>
        <dbReference type="Pfam" id="PF07693"/>
    </source>
</evidence>
<dbReference type="Gene3D" id="3.40.50.300">
    <property type="entry name" value="P-loop containing nucleotide triphosphate hydrolases"/>
    <property type="match status" value="1"/>
</dbReference>
<dbReference type="AlphaFoldDB" id="A0A2S9YBJ3"/>
<accession>A0A2S9YBJ3</accession>
<dbReference type="InterPro" id="IPR011646">
    <property type="entry name" value="KAP_P-loop"/>
</dbReference>
<dbReference type="Proteomes" id="UP000237968">
    <property type="component" value="Unassembled WGS sequence"/>
</dbReference>
<sequence>MLLDVIETHQRTGFPDVPIDPTRGEDVDNRDLLGLEDHAAALAGFIKMCSTPMTIGIQGDWGSGKTSLMNLVRAKLDDGSTLNIWFNTWQYAQFGNEDQLASSMLVNLMQKVKIKGKPSKSVWHNASRFIRAVVQATKVSGGGAALEGKSMLDVLEGRSDLDEAGLFEQMKIDFATVIRDCLDQEREGVAHERVVIYIDDLDRLAPSKAVELLEAVKNLIDVEGCVFMLAIDYDVVIRGLRQRKDYATEDFRESEGKSFFDKIIQVPYRMPVERYTTQDFLRSHFERVYGALTDDAEGFFEDAAAELTELSVGNNPRGLKRALNIHSLFSHLIQIGREDDEVGDSERLVTFVLACVQVALPQMYSLLAKHEPPFRTLISLTMPEVYNLLERSDDSGDFRTIAYQLDARVDEVRGYEPTPAPEEEDDDDDGPADSLRSLISDLRRIVKASDTAMIKRIRGLAQIALQALDLDSDNIYSDYELEILDNALSVTSSTTLESGEAEQVETATPPTRRGVGFKELSETVPAFSGRPMLVFRDPVTGESDENFKRWPDYEADIKRLRLIVDGESVRIKAETQRVLELREQRALRAQTEAERNGRFNAKLYWLVDGDADARSVDALFHDWKAIQSAVVDTRSPKGRGAYDARVLACLRLHGGEYIPARVIEEQVGGSRTQLRASLNRLIERGEATYKGRARGTRYASI</sequence>
<feature type="domain" description="KAP NTPase" evidence="2">
    <location>
        <begin position="39"/>
        <end position="325"/>
    </location>
</feature>
<feature type="region of interest" description="Disordered" evidence="1">
    <location>
        <begin position="412"/>
        <end position="433"/>
    </location>
</feature>
<dbReference type="InterPro" id="IPR052754">
    <property type="entry name" value="NTPase_KAP_P-loop"/>
</dbReference>
<dbReference type="PANTHER" id="PTHR22674">
    <property type="entry name" value="NTPASE, KAP FAMILY P-LOOP DOMAIN-CONTAINING 1"/>
    <property type="match status" value="1"/>
</dbReference>
<dbReference type="EMBL" id="PVNK01000118">
    <property type="protein sequence ID" value="PRQ02469.1"/>
    <property type="molecule type" value="Genomic_DNA"/>
</dbReference>
<gene>
    <name evidence="3" type="ORF">ENSA5_22870</name>
</gene>
<name>A0A2S9YBJ3_9BACT</name>
<dbReference type="RefSeq" id="WP_106391708.1">
    <property type="nucleotide sequence ID" value="NZ_PVNK01000118.1"/>
</dbReference>
<organism evidence="3 4">
    <name type="scientific">Enhygromyxa salina</name>
    <dbReference type="NCBI Taxonomy" id="215803"/>
    <lineage>
        <taxon>Bacteria</taxon>
        <taxon>Pseudomonadati</taxon>
        <taxon>Myxococcota</taxon>
        <taxon>Polyangia</taxon>
        <taxon>Nannocystales</taxon>
        <taxon>Nannocystaceae</taxon>
        <taxon>Enhygromyxa</taxon>
    </lineage>
</organism>
<evidence type="ECO:0000256" key="1">
    <source>
        <dbReference type="SAM" id="MobiDB-lite"/>
    </source>
</evidence>
<dbReference type="InterPro" id="IPR027417">
    <property type="entry name" value="P-loop_NTPase"/>
</dbReference>
<evidence type="ECO:0000313" key="4">
    <source>
        <dbReference type="Proteomes" id="UP000237968"/>
    </source>
</evidence>